<evidence type="ECO:0000256" key="10">
    <source>
        <dbReference type="ARBA" id="ARBA00029447"/>
    </source>
</evidence>
<evidence type="ECO:0000256" key="7">
    <source>
        <dbReference type="ARBA" id="ARBA00022989"/>
    </source>
</evidence>
<evidence type="ECO:0000256" key="9">
    <source>
        <dbReference type="ARBA" id="ARBA00023224"/>
    </source>
</evidence>
<keyword evidence="8 12" id="KW-0472">Membrane</keyword>
<protein>
    <recommendedName>
        <fullName evidence="18">Methyl-accepting chemotaxis protein</fullName>
    </recommendedName>
</protein>
<feature type="domain" description="HAMP" evidence="15">
    <location>
        <begin position="217"/>
        <end position="270"/>
    </location>
</feature>
<dbReference type="Pfam" id="PF12729">
    <property type="entry name" value="4HB_MCP_1"/>
    <property type="match status" value="1"/>
</dbReference>
<keyword evidence="17" id="KW-1185">Reference proteome</keyword>
<dbReference type="EMBL" id="CAKLDI010000001">
    <property type="protein sequence ID" value="CAH0534053.1"/>
    <property type="molecule type" value="Genomic_DNA"/>
</dbReference>
<feature type="transmembrane region" description="Helical" evidence="12">
    <location>
        <begin position="12"/>
        <end position="34"/>
    </location>
</feature>
<dbReference type="InterPro" id="IPR024478">
    <property type="entry name" value="HlyB_4HB_MCP"/>
</dbReference>
<evidence type="ECO:0000313" key="17">
    <source>
        <dbReference type="Proteomes" id="UP000838672"/>
    </source>
</evidence>
<dbReference type="PROSITE" id="PS50111">
    <property type="entry name" value="CHEMOTAXIS_TRANSDUC_2"/>
    <property type="match status" value="1"/>
</dbReference>
<comment type="subcellular location">
    <subcellularLocation>
        <location evidence="1">Cell inner membrane</location>
        <topology evidence="1">Multi-pass membrane protein</topology>
    </subcellularLocation>
</comment>
<dbReference type="Proteomes" id="UP000838672">
    <property type="component" value="Unassembled WGS sequence"/>
</dbReference>
<keyword evidence="3" id="KW-0488">Methylation</keyword>
<dbReference type="PANTHER" id="PTHR32089">
    <property type="entry name" value="METHYL-ACCEPTING CHEMOTAXIS PROTEIN MCPB"/>
    <property type="match status" value="1"/>
</dbReference>
<feature type="domain" description="T-SNARE coiled-coil homology" evidence="14">
    <location>
        <begin position="472"/>
        <end position="524"/>
    </location>
</feature>
<dbReference type="InterPro" id="IPR004090">
    <property type="entry name" value="Chemotax_Me-accpt_rcpt"/>
</dbReference>
<evidence type="ECO:0000256" key="8">
    <source>
        <dbReference type="ARBA" id="ARBA00023136"/>
    </source>
</evidence>
<evidence type="ECO:0000256" key="4">
    <source>
        <dbReference type="ARBA" id="ARBA00022500"/>
    </source>
</evidence>
<gene>
    <name evidence="16" type="ORF">VST7929_01954</name>
</gene>
<keyword evidence="7 12" id="KW-1133">Transmembrane helix</keyword>
<comment type="similarity">
    <text evidence="10">Belongs to the methyl-accepting chemotaxis (MCP) protein family.</text>
</comment>
<keyword evidence="9 11" id="KW-0807">Transducer</keyword>
<keyword evidence="4" id="KW-0145">Chemotaxis</keyword>
<dbReference type="CDD" id="cd11386">
    <property type="entry name" value="MCP_signal"/>
    <property type="match status" value="1"/>
</dbReference>
<keyword evidence="6 12" id="KW-0812">Transmembrane</keyword>
<dbReference type="InterPro" id="IPR004089">
    <property type="entry name" value="MCPsignal_dom"/>
</dbReference>
<evidence type="ECO:0000256" key="6">
    <source>
        <dbReference type="ARBA" id="ARBA00022692"/>
    </source>
</evidence>
<dbReference type="InterPro" id="IPR000727">
    <property type="entry name" value="T_SNARE_dom"/>
</dbReference>
<dbReference type="Pfam" id="PF00015">
    <property type="entry name" value="MCPsignal"/>
    <property type="match status" value="1"/>
</dbReference>
<evidence type="ECO:0000259" key="13">
    <source>
        <dbReference type="PROSITE" id="PS50111"/>
    </source>
</evidence>
<evidence type="ECO:0000256" key="2">
    <source>
        <dbReference type="ARBA" id="ARBA00022475"/>
    </source>
</evidence>
<feature type="domain" description="Methyl-accepting transducer" evidence="13">
    <location>
        <begin position="275"/>
        <end position="511"/>
    </location>
</feature>
<dbReference type="PANTHER" id="PTHR32089:SF39">
    <property type="entry name" value="METHYL-ACCEPTING CHEMOTAXIS PROTEIN HLYB"/>
    <property type="match status" value="1"/>
</dbReference>
<evidence type="ECO:0000256" key="11">
    <source>
        <dbReference type="PROSITE-ProRule" id="PRU00284"/>
    </source>
</evidence>
<reference evidence="16" key="1">
    <citation type="submission" date="2021-11" db="EMBL/GenBank/DDBJ databases">
        <authorList>
            <person name="Rodrigo-Torres L."/>
            <person name="Arahal R. D."/>
            <person name="Lucena T."/>
        </authorList>
    </citation>
    <scope>NUCLEOTIDE SEQUENCE</scope>
    <source>
        <strain evidence="16">CECT 7929</strain>
    </source>
</reference>
<dbReference type="PROSITE" id="PS50192">
    <property type="entry name" value="T_SNARE"/>
    <property type="match status" value="1"/>
</dbReference>
<name>A0ABM8ZVL9_9VIBR</name>
<dbReference type="PRINTS" id="PR00260">
    <property type="entry name" value="CHEMTRNSDUCR"/>
</dbReference>
<dbReference type="PROSITE" id="PS50885">
    <property type="entry name" value="HAMP"/>
    <property type="match status" value="1"/>
</dbReference>
<evidence type="ECO:0008006" key="18">
    <source>
        <dbReference type="Google" id="ProtNLM"/>
    </source>
</evidence>
<dbReference type="SUPFAM" id="SSF58104">
    <property type="entry name" value="Methyl-accepting chemotaxis protein (MCP) signaling domain"/>
    <property type="match status" value="1"/>
</dbReference>
<evidence type="ECO:0000313" key="16">
    <source>
        <dbReference type="EMBL" id="CAH0534053.1"/>
    </source>
</evidence>
<keyword evidence="2" id="KW-1003">Cell membrane</keyword>
<keyword evidence="5" id="KW-0997">Cell inner membrane</keyword>
<comment type="caution">
    <text evidence="16">The sequence shown here is derived from an EMBL/GenBank/DDBJ whole genome shotgun (WGS) entry which is preliminary data.</text>
</comment>
<dbReference type="SMART" id="SM00283">
    <property type="entry name" value="MA"/>
    <property type="match status" value="1"/>
</dbReference>
<accession>A0ABM8ZVL9</accession>
<evidence type="ECO:0000259" key="14">
    <source>
        <dbReference type="PROSITE" id="PS50192"/>
    </source>
</evidence>
<proteinExistence type="inferred from homology"/>
<evidence type="ECO:0000256" key="1">
    <source>
        <dbReference type="ARBA" id="ARBA00004429"/>
    </source>
</evidence>
<dbReference type="InterPro" id="IPR003660">
    <property type="entry name" value="HAMP_dom"/>
</dbReference>
<organism evidence="16 17">
    <name type="scientific">Vibrio stylophorae</name>
    <dbReference type="NCBI Taxonomy" id="659351"/>
    <lineage>
        <taxon>Bacteria</taxon>
        <taxon>Pseudomonadati</taxon>
        <taxon>Pseudomonadota</taxon>
        <taxon>Gammaproteobacteria</taxon>
        <taxon>Vibrionales</taxon>
        <taxon>Vibrionaceae</taxon>
        <taxon>Vibrio</taxon>
    </lineage>
</organism>
<dbReference type="Gene3D" id="1.10.287.950">
    <property type="entry name" value="Methyl-accepting chemotaxis protein"/>
    <property type="match status" value="1"/>
</dbReference>
<evidence type="ECO:0000259" key="15">
    <source>
        <dbReference type="PROSITE" id="PS50885"/>
    </source>
</evidence>
<evidence type="ECO:0000256" key="3">
    <source>
        <dbReference type="ARBA" id="ARBA00022481"/>
    </source>
</evidence>
<evidence type="ECO:0000256" key="5">
    <source>
        <dbReference type="ARBA" id="ARBA00022519"/>
    </source>
</evidence>
<sequence length="547" mass="60293">MFIDRLTIRMRLVIAVAIPCIALLGVGILGMWSISAMQVQSDHLYRNSVMPLRSMAEVSSRIPRMRVGIDMMFLQQTGLRDARGVISRIQDARNEDIPQMQQALETAIQSQVKPELIEQTKAFQSHFNQMVSQELEPMFVALEAGDFVTAQSYYARYASSYGSARKEAESLLDSIVQEAKAQYQVAESFAQTAHREEPIVVGLGLLISMGCAGWIVYQMRLRVDMLRRGIDDATKNLCLTQHIELSGQDELSAIAKSYNQFVGNIHQALTEVSQSAQTLAKVSQGIYSRAEDTEQNSMQQRDRVEQVATAMHELGATVGEIANNAAHAAESAKLANVDADQGQQIMGQARSHVKVLDQELNQAAQVVSTLATQIYAIRDILDIIRGISEQTNLLALNAAIEAARAGEQGRGFAVVADEVRTLASRSAESTEEIQRVIDSLEGESQRAVQAMEKGQAQNIQVVEFATRVTEVLDRIHQHVASINDQNIQVATATEEQSSVVNDINQNVEDIHQRIATTAEMTKALNLSSDELLQLSNQLGTLVARFEL</sequence>
<dbReference type="RefSeq" id="WP_237466457.1">
    <property type="nucleotide sequence ID" value="NZ_CAKLDI010000001.1"/>
</dbReference>
<evidence type="ECO:0000256" key="12">
    <source>
        <dbReference type="SAM" id="Phobius"/>
    </source>
</evidence>